<evidence type="ECO:0000256" key="1">
    <source>
        <dbReference type="SAM" id="Phobius"/>
    </source>
</evidence>
<dbReference type="EMBL" id="LFIW01000448">
    <property type="protein sequence ID" value="KZL86392.1"/>
    <property type="molecule type" value="Genomic_DNA"/>
</dbReference>
<dbReference type="Proteomes" id="UP000076584">
    <property type="component" value="Unassembled WGS sequence"/>
</dbReference>
<name>A0A161Y9V2_COLIC</name>
<keyword evidence="1" id="KW-1133">Transmembrane helix</keyword>
<keyword evidence="3" id="KW-1185">Reference proteome</keyword>
<feature type="transmembrane region" description="Helical" evidence="1">
    <location>
        <begin position="60"/>
        <end position="81"/>
    </location>
</feature>
<evidence type="ECO:0000313" key="2">
    <source>
        <dbReference type="EMBL" id="KZL86392.1"/>
    </source>
</evidence>
<proteinExistence type="predicted"/>
<protein>
    <submittedName>
        <fullName evidence="2">Uncharacterized protein</fullName>
    </submittedName>
</protein>
<keyword evidence="1" id="KW-0812">Transmembrane</keyword>
<gene>
    <name evidence="2" type="ORF">CI238_04796</name>
</gene>
<keyword evidence="1" id="KW-0472">Membrane</keyword>
<sequence>LHSNVRGPPKTVPFTPYPIAPLGRWARSGSIAPLGERLVISERPLTPPNIARGLGSSHTLISIFNGLYQSMSVWILGVCALRRQWTRKESREGRRERKKMMYHGRLPPTLTSLCGVPVADRFTHTSIPVQI</sequence>
<comment type="caution">
    <text evidence="2">The sequence shown here is derived from an EMBL/GenBank/DDBJ whole genome shotgun (WGS) entry which is preliminary data.</text>
</comment>
<evidence type="ECO:0000313" key="3">
    <source>
        <dbReference type="Proteomes" id="UP000076584"/>
    </source>
</evidence>
<dbReference type="AlphaFoldDB" id="A0A161Y9V2"/>
<organism evidence="2 3">
    <name type="scientific">Colletotrichum incanum</name>
    <name type="common">Soybean anthracnose fungus</name>
    <dbReference type="NCBI Taxonomy" id="1573173"/>
    <lineage>
        <taxon>Eukaryota</taxon>
        <taxon>Fungi</taxon>
        <taxon>Dikarya</taxon>
        <taxon>Ascomycota</taxon>
        <taxon>Pezizomycotina</taxon>
        <taxon>Sordariomycetes</taxon>
        <taxon>Hypocreomycetidae</taxon>
        <taxon>Glomerellales</taxon>
        <taxon>Glomerellaceae</taxon>
        <taxon>Colletotrichum</taxon>
        <taxon>Colletotrichum spaethianum species complex</taxon>
    </lineage>
</organism>
<feature type="non-terminal residue" evidence="2">
    <location>
        <position position="1"/>
    </location>
</feature>
<accession>A0A161Y9V2</accession>
<reference evidence="2 3" key="1">
    <citation type="submission" date="2015-06" db="EMBL/GenBank/DDBJ databases">
        <title>Survival trade-offs in plant roots during colonization by closely related pathogenic and mutualistic fungi.</title>
        <authorList>
            <person name="Hacquard S."/>
            <person name="Kracher B."/>
            <person name="Hiruma K."/>
            <person name="Weinman A."/>
            <person name="Muench P."/>
            <person name="Garrido Oter R."/>
            <person name="Ver Loren van Themaat E."/>
            <person name="Dallerey J.-F."/>
            <person name="Damm U."/>
            <person name="Henrissat B."/>
            <person name="Lespinet O."/>
            <person name="Thon M."/>
            <person name="Kemen E."/>
            <person name="McHardy A.C."/>
            <person name="Schulze-Lefert P."/>
            <person name="O'Connell R.J."/>
        </authorList>
    </citation>
    <scope>NUCLEOTIDE SEQUENCE [LARGE SCALE GENOMIC DNA]</scope>
    <source>
        <strain evidence="2 3">MAFF 238704</strain>
    </source>
</reference>